<dbReference type="SUPFAM" id="SSF53822">
    <property type="entry name" value="Periplasmic binding protein-like I"/>
    <property type="match status" value="1"/>
</dbReference>
<protein>
    <submittedName>
        <fullName evidence="6">Sugar ABC transporter substrate-binding protein</fullName>
    </submittedName>
</protein>
<evidence type="ECO:0000256" key="1">
    <source>
        <dbReference type="ARBA" id="ARBA00004196"/>
    </source>
</evidence>
<evidence type="ECO:0000256" key="4">
    <source>
        <dbReference type="SAM" id="SignalP"/>
    </source>
</evidence>
<organism evidence="6 7">
    <name type="scientific">Verminephrobacter aporrectodeae subsp. tuberculatae</name>
    <dbReference type="NCBI Taxonomy" id="1110392"/>
    <lineage>
        <taxon>Bacteria</taxon>
        <taxon>Pseudomonadati</taxon>
        <taxon>Pseudomonadota</taxon>
        <taxon>Betaproteobacteria</taxon>
        <taxon>Burkholderiales</taxon>
        <taxon>Comamonadaceae</taxon>
        <taxon>Verminephrobacter</taxon>
    </lineage>
</organism>
<feature type="chain" id="PRO_5046585923" evidence="4">
    <location>
        <begin position="25"/>
        <end position="344"/>
    </location>
</feature>
<comment type="caution">
    <text evidence="6">The sequence shown here is derived from an EMBL/GenBank/DDBJ whole genome shotgun (WGS) entry which is preliminary data.</text>
</comment>
<feature type="domain" description="Periplasmic binding protein" evidence="5">
    <location>
        <begin position="46"/>
        <end position="286"/>
    </location>
</feature>
<name>A0ABT3KNQ6_9BURK</name>
<dbReference type="Proteomes" id="UP001208935">
    <property type="component" value="Unassembled WGS sequence"/>
</dbReference>
<dbReference type="RefSeq" id="WP_265280854.1">
    <property type="nucleotide sequence ID" value="NZ_QZCW01000001.1"/>
</dbReference>
<accession>A0ABT3KNQ6</accession>
<sequence length="344" mass="37233">MRRNFLKTVALASTGLAATPAAFAQTAAAAGLRGNASDVYVMNVMVSGVEYWFPVYEMMKQLGRTLGVKTRYTGTPEYDVNKQLASFEQELARKPAGILLHPMNPDPFIEPINRAAAMGIPVVTFAADSPNSKRVSFVTSDNEREGSQAADAIAASLNARGEYGVLENPGQDNHDRRIAAFINRMKTRHPGMKLVGRAASNQDPNKAYQATLSMAQANPDLGALFMPEANSALGAAQAKVETKKNIQVMCCDVNAKILDMIKSGEVFGSINPNQGVQGYMGMLMLFLAKNAQLIDPMNDAKRNGANPMAVPFLDNGLSVVSKANADDFYWDKYLTRRGTKGINE</sequence>
<proteinExistence type="inferred from homology"/>
<evidence type="ECO:0000313" key="6">
    <source>
        <dbReference type="EMBL" id="MCW5319951.1"/>
    </source>
</evidence>
<dbReference type="Gene3D" id="3.40.50.2300">
    <property type="match status" value="2"/>
</dbReference>
<gene>
    <name evidence="6" type="ORF">D5039_01800</name>
</gene>
<feature type="signal peptide" evidence="4">
    <location>
        <begin position="1"/>
        <end position="24"/>
    </location>
</feature>
<keyword evidence="3 4" id="KW-0732">Signal</keyword>
<dbReference type="InterPro" id="IPR025997">
    <property type="entry name" value="SBP_2_dom"/>
</dbReference>
<dbReference type="PANTHER" id="PTHR46847:SF1">
    <property type="entry name" value="D-ALLOSE-BINDING PERIPLASMIC PROTEIN-RELATED"/>
    <property type="match status" value="1"/>
</dbReference>
<reference evidence="7" key="1">
    <citation type="submission" date="2023-07" db="EMBL/GenBank/DDBJ databases">
        <title>Verminephrobacter genomes.</title>
        <authorList>
            <person name="Lund M.B."/>
        </authorList>
    </citation>
    <scope>NUCLEOTIDE SEQUENCE [LARGE SCALE GENOMIC DNA]</scope>
    <source>
        <strain evidence="7">AtM5-05</strain>
    </source>
</reference>
<evidence type="ECO:0000256" key="3">
    <source>
        <dbReference type="ARBA" id="ARBA00022729"/>
    </source>
</evidence>
<evidence type="ECO:0000313" key="7">
    <source>
        <dbReference type="Proteomes" id="UP001208935"/>
    </source>
</evidence>
<dbReference type="PANTHER" id="PTHR46847">
    <property type="entry name" value="D-ALLOSE-BINDING PERIPLASMIC PROTEIN-RELATED"/>
    <property type="match status" value="1"/>
</dbReference>
<keyword evidence="7" id="KW-1185">Reference proteome</keyword>
<dbReference type="InterPro" id="IPR028082">
    <property type="entry name" value="Peripla_BP_I"/>
</dbReference>
<evidence type="ECO:0000259" key="5">
    <source>
        <dbReference type="Pfam" id="PF13407"/>
    </source>
</evidence>
<comment type="subcellular location">
    <subcellularLocation>
        <location evidence="1">Cell envelope</location>
    </subcellularLocation>
</comment>
<comment type="similarity">
    <text evidence="2">Belongs to the bacterial solute-binding protein 2 family.</text>
</comment>
<evidence type="ECO:0000256" key="2">
    <source>
        <dbReference type="ARBA" id="ARBA00007639"/>
    </source>
</evidence>
<dbReference type="Pfam" id="PF13407">
    <property type="entry name" value="Peripla_BP_4"/>
    <property type="match status" value="1"/>
</dbReference>
<dbReference type="EMBL" id="QZCW01000001">
    <property type="protein sequence ID" value="MCW5319951.1"/>
    <property type="molecule type" value="Genomic_DNA"/>
</dbReference>